<reference evidence="9" key="2">
    <citation type="submission" date="2025-09" db="UniProtKB">
        <authorList>
            <consortium name="Ensembl"/>
        </authorList>
    </citation>
    <scope>IDENTIFICATION</scope>
</reference>
<proteinExistence type="inferred from homology"/>
<keyword evidence="3 8" id="KW-0812">Transmembrane</keyword>
<keyword evidence="10" id="KW-1185">Reference proteome</keyword>
<sequence length="164" mass="18309">MPDKHIDVKKPKRKVDVCGYPLSIFFIVVNEFCERFSYYGMRAVLVLYFRYFLKWDDDLSTSIYHTFIALCYLTPILGAILSASWTIVYLSIVYTVGQVVMAVMLLSPLRAMSMVGLFLIALGTGGIKPCVAAFGGDQFEDHQVGNTSGAAILESLTDLDHYVV</sequence>
<comment type="similarity">
    <text evidence="2">Belongs to the major facilitator superfamily. Proton-dependent oligopeptide transporter (POT/PTR) (TC 2.A.17) family.</text>
</comment>
<dbReference type="Gene3D" id="1.20.1250.20">
    <property type="entry name" value="MFS general substrate transporter like domains"/>
    <property type="match status" value="1"/>
</dbReference>
<evidence type="ECO:0008006" key="11">
    <source>
        <dbReference type="Google" id="ProtNLM"/>
    </source>
</evidence>
<keyword evidence="5" id="KW-0571">Peptide transport</keyword>
<keyword evidence="6 8" id="KW-1133">Transmembrane helix</keyword>
<dbReference type="InterPro" id="IPR036259">
    <property type="entry name" value="MFS_trans_sf"/>
</dbReference>
<accession>A0A674CJK3</accession>
<protein>
    <recommendedName>
        <fullName evidence="11">Solute carrier family 15 member 1</fullName>
    </recommendedName>
</protein>
<keyword evidence="4" id="KW-0769">Symport</keyword>
<evidence type="ECO:0000256" key="4">
    <source>
        <dbReference type="ARBA" id="ARBA00022847"/>
    </source>
</evidence>
<dbReference type="GO" id="GO:0015833">
    <property type="term" value="P:peptide transport"/>
    <property type="evidence" value="ECO:0007669"/>
    <property type="project" value="UniProtKB-KW"/>
</dbReference>
<evidence type="ECO:0000256" key="1">
    <source>
        <dbReference type="ARBA" id="ARBA00004141"/>
    </source>
</evidence>
<keyword evidence="4" id="KW-0813">Transport</keyword>
<evidence type="ECO:0000256" key="2">
    <source>
        <dbReference type="ARBA" id="ARBA00005982"/>
    </source>
</evidence>
<dbReference type="SUPFAM" id="SSF103473">
    <property type="entry name" value="MFS general substrate transporter"/>
    <property type="match status" value="1"/>
</dbReference>
<dbReference type="GO" id="GO:0016020">
    <property type="term" value="C:membrane"/>
    <property type="evidence" value="ECO:0007669"/>
    <property type="project" value="UniProtKB-SubCell"/>
</dbReference>
<organism evidence="9 10">
    <name type="scientific">Salmo trutta</name>
    <name type="common">Brown trout</name>
    <dbReference type="NCBI Taxonomy" id="8032"/>
    <lineage>
        <taxon>Eukaryota</taxon>
        <taxon>Metazoa</taxon>
        <taxon>Chordata</taxon>
        <taxon>Craniata</taxon>
        <taxon>Vertebrata</taxon>
        <taxon>Euteleostomi</taxon>
        <taxon>Actinopterygii</taxon>
        <taxon>Neopterygii</taxon>
        <taxon>Teleostei</taxon>
        <taxon>Protacanthopterygii</taxon>
        <taxon>Salmoniformes</taxon>
        <taxon>Salmonidae</taxon>
        <taxon>Salmoninae</taxon>
        <taxon>Salmo</taxon>
    </lineage>
</organism>
<evidence type="ECO:0000256" key="5">
    <source>
        <dbReference type="ARBA" id="ARBA00022856"/>
    </source>
</evidence>
<evidence type="ECO:0000313" key="9">
    <source>
        <dbReference type="Ensembl" id="ENSSTUP00000083847.1"/>
    </source>
</evidence>
<feature type="transmembrane region" description="Helical" evidence="8">
    <location>
        <begin position="62"/>
        <end position="81"/>
    </location>
</feature>
<evidence type="ECO:0000256" key="6">
    <source>
        <dbReference type="ARBA" id="ARBA00022989"/>
    </source>
</evidence>
<comment type="subcellular location">
    <subcellularLocation>
        <location evidence="1">Membrane</location>
        <topology evidence="1">Multi-pass membrane protein</topology>
    </subcellularLocation>
</comment>
<feature type="transmembrane region" description="Helical" evidence="8">
    <location>
        <begin position="87"/>
        <end position="106"/>
    </location>
</feature>
<evidence type="ECO:0000256" key="7">
    <source>
        <dbReference type="ARBA" id="ARBA00023136"/>
    </source>
</evidence>
<dbReference type="GO" id="GO:0015293">
    <property type="term" value="F:symporter activity"/>
    <property type="evidence" value="ECO:0007669"/>
    <property type="project" value="UniProtKB-KW"/>
</dbReference>
<dbReference type="InterPro" id="IPR000109">
    <property type="entry name" value="POT_fam"/>
</dbReference>
<dbReference type="AlphaFoldDB" id="A0A674CJK3"/>
<evidence type="ECO:0000256" key="3">
    <source>
        <dbReference type="ARBA" id="ARBA00022692"/>
    </source>
</evidence>
<evidence type="ECO:0000256" key="8">
    <source>
        <dbReference type="SAM" id="Phobius"/>
    </source>
</evidence>
<dbReference type="Pfam" id="PF00854">
    <property type="entry name" value="PTR2"/>
    <property type="match status" value="1"/>
</dbReference>
<dbReference type="PANTHER" id="PTHR11654">
    <property type="entry name" value="OLIGOPEPTIDE TRANSPORTER-RELATED"/>
    <property type="match status" value="1"/>
</dbReference>
<dbReference type="GeneTree" id="ENSGT00940000155995"/>
<dbReference type="InParanoid" id="A0A674CJK3"/>
<keyword evidence="5" id="KW-0653">Protein transport</keyword>
<dbReference type="Ensembl" id="ENSSTUT00000089164.1">
    <property type="protein sequence ID" value="ENSSTUP00000083847.1"/>
    <property type="gene ID" value="ENSSTUG00000036837.1"/>
</dbReference>
<keyword evidence="7 8" id="KW-0472">Membrane</keyword>
<dbReference type="OMA" id="IHMALLF"/>
<reference evidence="9" key="1">
    <citation type="submission" date="2025-08" db="UniProtKB">
        <authorList>
            <consortium name="Ensembl"/>
        </authorList>
    </citation>
    <scope>IDENTIFICATION</scope>
</reference>
<name>A0A674CJK3_SALTR</name>
<evidence type="ECO:0000313" key="10">
    <source>
        <dbReference type="Proteomes" id="UP000472277"/>
    </source>
</evidence>
<dbReference type="Proteomes" id="UP000472277">
    <property type="component" value="Unassembled WGS sequence"/>
</dbReference>